<reference evidence="1 2" key="1">
    <citation type="submission" date="2015-09" db="EMBL/GenBank/DDBJ databases">
        <title>Host preference determinants of Valsa canker pathogens revealed by comparative genomics.</title>
        <authorList>
            <person name="Yin Z."/>
            <person name="Huang L."/>
        </authorList>
    </citation>
    <scope>NUCLEOTIDE SEQUENCE [LARGE SCALE GENOMIC DNA]</scope>
    <source>
        <strain evidence="1 2">03-1</strain>
    </source>
</reference>
<evidence type="ECO:0000313" key="1">
    <source>
        <dbReference type="EMBL" id="ROV92559.1"/>
    </source>
</evidence>
<comment type="caution">
    <text evidence="1">The sequence shown here is derived from an EMBL/GenBank/DDBJ whole genome shotgun (WGS) entry which is preliminary data.</text>
</comment>
<proteinExistence type="predicted"/>
<protein>
    <recommendedName>
        <fullName evidence="3">F-box domain-containing protein</fullName>
    </recommendedName>
</protein>
<dbReference type="STRING" id="356882.A0A423VNG9"/>
<dbReference type="AlphaFoldDB" id="A0A423VNG9"/>
<dbReference type="EMBL" id="LKEA01000049">
    <property type="protein sequence ID" value="ROV92559.1"/>
    <property type="molecule type" value="Genomic_DNA"/>
</dbReference>
<organism evidence="1 2">
    <name type="scientific">Cytospora schulzeri</name>
    <dbReference type="NCBI Taxonomy" id="448051"/>
    <lineage>
        <taxon>Eukaryota</taxon>
        <taxon>Fungi</taxon>
        <taxon>Dikarya</taxon>
        <taxon>Ascomycota</taxon>
        <taxon>Pezizomycotina</taxon>
        <taxon>Sordariomycetes</taxon>
        <taxon>Sordariomycetidae</taxon>
        <taxon>Diaporthales</taxon>
        <taxon>Cytosporaceae</taxon>
        <taxon>Cytospora</taxon>
    </lineage>
</organism>
<name>A0A423VNG9_9PEZI</name>
<dbReference type="OrthoDB" id="2520703at2759"/>
<evidence type="ECO:0000313" key="2">
    <source>
        <dbReference type="Proteomes" id="UP000283895"/>
    </source>
</evidence>
<sequence length="470" mass="51311">MCLVSRRFLSVAQPLLHHGFLLGYGDSWRSNAFSWDGRLSAFLRTIVHRRDLAASVKRIYVHAQLLHHVKPDEARSAVDEVARVLDKSNVTEYTADFQAMLKEAGALGVLGLVLALVPNLDRLSLQVAGHTGGIPALKFQALALAIYEQKQLSSLKTLDICSPSEEMTLFDLDHHAGQILEVAGPSLETLNLHMCGAASLRIGEDSLHLRHIRVTQSCLGRECFKALLSACAPGLETVVYEASYPFVPPWRCVFVMPGDPDYVDDNAGDRLSTDQLLCCLVKFRATLKSLHFDLRSRPNASTRWDAGRTKPLTGANTLTSFEALDDLFISACSICSPDEPVIADAELLTRLLPPNVKTLKLAGKRLGEATNRLANALVHLAEIAAQGDSRFGALEHVQCDDSMAQVIDRMAVQELFAAAGADFGYDSWPMSEATVPKGASLEWVRQHEYGHILPGVGLPLPPESASDDDL</sequence>
<evidence type="ECO:0008006" key="3">
    <source>
        <dbReference type="Google" id="ProtNLM"/>
    </source>
</evidence>
<gene>
    <name evidence="1" type="ORF">VMCG_08935</name>
</gene>
<keyword evidence="2" id="KW-1185">Reference proteome</keyword>
<dbReference type="Proteomes" id="UP000283895">
    <property type="component" value="Unassembled WGS sequence"/>
</dbReference>
<accession>A0A423VNG9</accession>